<organism evidence="1 2">
    <name type="scientific">Haloarcula quadrata</name>
    <dbReference type="NCBI Taxonomy" id="182779"/>
    <lineage>
        <taxon>Archaea</taxon>
        <taxon>Methanobacteriati</taxon>
        <taxon>Methanobacteriota</taxon>
        <taxon>Stenosarchaea group</taxon>
        <taxon>Halobacteria</taxon>
        <taxon>Halobacteriales</taxon>
        <taxon>Haloarculaceae</taxon>
        <taxon>Haloarcula</taxon>
    </lineage>
</organism>
<dbReference type="AlphaFoldDB" id="A0A495R5Z4"/>
<accession>A0A495R5Z4</accession>
<gene>
    <name evidence="1" type="ORF">BDK61_1600</name>
</gene>
<dbReference type="Proteomes" id="UP000268233">
    <property type="component" value="Unassembled WGS sequence"/>
</dbReference>
<keyword evidence="2" id="KW-1185">Reference proteome</keyword>
<reference evidence="1 2" key="1">
    <citation type="submission" date="2018-10" db="EMBL/GenBank/DDBJ databases">
        <title>Genomic Encyclopedia of Archaeal and Bacterial Type Strains, Phase II (KMG-II): from individual species to whole genera.</title>
        <authorList>
            <person name="Goeker M."/>
        </authorList>
    </citation>
    <scope>NUCLEOTIDE SEQUENCE [LARGE SCALE GENOMIC DNA]</scope>
    <source>
        <strain evidence="1 2">DSM 11927</strain>
    </source>
</reference>
<dbReference type="EMBL" id="RBWW01000001">
    <property type="protein sequence ID" value="RKS82298.1"/>
    <property type="molecule type" value="Genomic_DNA"/>
</dbReference>
<sequence length="57" mass="6454">MPRPVAKMFRRRRAVGRWLLYGYFGQQFEPTSAVADGFRSSWGLSLSENGALGLFTN</sequence>
<evidence type="ECO:0000313" key="1">
    <source>
        <dbReference type="EMBL" id="RKS82298.1"/>
    </source>
</evidence>
<comment type="caution">
    <text evidence="1">The sequence shown here is derived from an EMBL/GenBank/DDBJ whole genome shotgun (WGS) entry which is preliminary data.</text>
</comment>
<protein>
    <submittedName>
        <fullName evidence="1">Uncharacterized protein</fullName>
    </submittedName>
</protein>
<name>A0A495R5Z4_9EURY</name>
<evidence type="ECO:0000313" key="2">
    <source>
        <dbReference type="Proteomes" id="UP000268233"/>
    </source>
</evidence>
<proteinExistence type="predicted"/>